<evidence type="ECO:0000313" key="3">
    <source>
        <dbReference type="Proteomes" id="UP000192940"/>
    </source>
</evidence>
<dbReference type="AlphaFoldDB" id="A0A1X7HJX1"/>
<evidence type="ECO:0000256" key="1">
    <source>
        <dbReference type="SAM" id="SignalP"/>
    </source>
</evidence>
<proteinExistence type="predicted"/>
<dbReference type="EMBL" id="LT840184">
    <property type="protein sequence ID" value="SMF87986.1"/>
    <property type="molecule type" value="Genomic_DNA"/>
</dbReference>
<keyword evidence="1" id="KW-0732">Signal</keyword>
<accession>A0A1X7HJX1</accession>
<sequence>MMIGYRTILRFRNMMFWLSLTLCVQGCGMEQLSAEQSFNRAVAGLEGVDNFTFKGDAAIRNGDSGIFKQTVAFEGQLQNHNLLTLTTAKSPPSSSTASTYSAGSMSMDGLKGKMKYEKGAWRPLASGYSNGDWMSRLNPLEQLQYIGDTDKKVAEEYGAARGTKVLRIELAPEASRKMLSEALNGQMKQLRNRMDQKGDLLYSDNAKARERLQAVWERENQELNRLLSNTDVSTVFHLTVNKKSYLPQKLSSERKISYKDPSGRKWDETMVSDISFSEFR</sequence>
<gene>
    <name evidence="2" type="ORF">SAMN05661091_4048</name>
</gene>
<dbReference type="Proteomes" id="UP000192940">
    <property type="component" value="Chromosome I"/>
</dbReference>
<name>A0A1X7HJX1_9BACL</name>
<feature type="signal peptide" evidence="1">
    <location>
        <begin position="1"/>
        <end position="26"/>
    </location>
</feature>
<feature type="chain" id="PRO_5039246210" description="Sporulation lipoprotein YhcN/YlaJ (Spore_YhcN_YlaJ)" evidence="1">
    <location>
        <begin position="27"/>
        <end position="280"/>
    </location>
</feature>
<organism evidence="2 3">
    <name type="scientific">Paenibacillus uliginis N3/975</name>
    <dbReference type="NCBI Taxonomy" id="1313296"/>
    <lineage>
        <taxon>Bacteria</taxon>
        <taxon>Bacillati</taxon>
        <taxon>Bacillota</taxon>
        <taxon>Bacilli</taxon>
        <taxon>Bacillales</taxon>
        <taxon>Paenibacillaceae</taxon>
        <taxon>Paenibacillus</taxon>
    </lineage>
</organism>
<reference evidence="2 3" key="1">
    <citation type="submission" date="2017-04" db="EMBL/GenBank/DDBJ databases">
        <authorList>
            <person name="Afonso C.L."/>
            <person name="Miller P.J."/>
            <person name="Scott M.A."/>
            <person name="Spackman E."/>
            <person name="Goraichik I."/>
            <person name="Dimitrov K.M."/>
            <person name="Suarez D.L."/>
            <person name="Swayne D.E."/>
        </authorList>
    </citation>
    <scope>NUCLEOTIDE SEQUENCE [LARGE SCALE GENOMIC DNA]</scope>
    <source>
        <strain evidence="2 3">N3/975</strain>
    </source>
</reference>
<protein>
    <recommendedName>
        <fullName evidence="4">Sporulation lipoprotein YhcN/YlaJ (Spore_YhcN_YlaJ)</fullName>
    </recommendedName>
</protein>
<evidence type="ECO:0008006" key="4">
    <source>
        <dbReference type="Google" id="ProtNLM"/>
    </source>
</evidence>
<dbReference type="STRING" id="1313296.SAMN05661091_4048"/>
<keyword evidence="3" id="KW-1185">Reference proteome</keyword>
<evidence type="ECO:0000313" key="2">
    <source>
        <dbReference type="EMBL" id="SMF87986.1"/>
    </source>
</evidence>